<name>A0A4R5NST2_LENBU</name>
<comment type="caution">
    <text evidence="2">The sequence shown here is derived from an EMBL/GenBank/DDBJ whole genome shotgun (WGS) entry which is preliminary data.</text>
</comment>
<evidence type="ECO:0000313" key="3">
    <source>
        <dbReference type="Proteomes" id="UP000295181"/>
    </source>
</evidence>
<protein>
    <submittedName>
        <fullName evidence="2">Uncharacterized protein</fullName>
    </submittedName>
</protein>
<reference evidence="2 3" key="1">
    <citation type="journal article" date="2019" name="Appl. Microbiol. Biotechnol.">
        <title>Uncovering carbohydrate metabolism through a genotype-phenotype association study of 56 lactic acid bacteria genomes.</title>
        <authorList>
            <person name="Buron-Moles G."/>
            <person name="Chailyan A."/>
            <person name="Dolejs I."/>
            <person name="Forster J."/>
            <person name="Miks M.H."/>
        </authorList>
    </citation>
    <scope>NUCLEOTIDE SEQUENCE [LARGE SCALE GENOMIC DNA]</scope>
    <source>
        <strain evidence="2 3">ATCC 4005</strain>
    </source>
</reference>
<sequence length="307" mass="34848">MMAIVTNMEDENKALGIARTLMNKVIAKKKNILDYSNAEFETFQKIDNFYDQYRVLGVYVNQHHRLLRDDTYVITNFFAFSAYEGKPYDWFKYVDAHTLLQTNSKETYVQVDVTGLKSDLKMYANTAEDVTFITNEFLPLLNETISHYEQFYKLLEAHQEEQERQAAREEIEQRIKTADAKALKKQQQLKERNALFQSMNNSSGDKQGIGQVGITKLTYPAGKTIISMSPIPAGYEYETMIYGSGSTWNVVNPLGDVDKATGKAINVLANSIGENQALFNLRINTQVVSEAPGVIVQAYGDLCNRLI</sequence>
<keyword evidence="1" id="KW-0175">Coiled coil</keyword>
<proteinExistence type="predicted"/>
<dbReference type="Proteomes" id="UP000295181">
    <property type="component" value="Unassembled WGS sequence"/>
</dbReference>
<accession>A0A4R5NST2</accession>
<gene>
    <name evidence="2" type="ORF">C5L32_000861</name>
</gene>
<organism evidence="2 3">
    <name type="scientific">Lentilactobacillus buchneri DSM 20057</name>
    <dbReference type="NCBI Taxonomy" id="1423728"/>
    <lineage>
        <taxon>Bacteria</taxon>
        <taxon>Bacillati</taxon>
        <taxon>Bacillota</taxon>
        <taxon>Bacilli</taxon>
        <taxon>Lactobacillales</taxon>
        <taxon>Lactobacillaceae</taxon>
        <taxon>Lentilactobacillus</taxon>
    </lineage>
</organism>
<evidence type="ECO:0000313" key="2">
    <source>
        <dbReference type="EMBL" id="TDG80335.1"/>
    </source>
</evidence>
<dbReference type="EMBL" id="PUFP01000017">
    <property type="protein sequence ID" value="TDG80335.1"/>
    <property type="molecule type" value="Genomic_DNA"/>
</dbReference>
<dbReference type="AlphaFoldDB" id="A0A4R5NST2"/>
<evidence type="ECO:0000256" key="1">
    <source>
        <dbReference type="SAM" id="Coils"/>
    </source>
</evidence>
<feature type="coiled-coil region" evidence="1">
    <location>
        <begin position="152"/>
        <end position="188"/>
    </location>
</feature>